<name>A0ABD5JE78_9ACTN</name>
<feature type="transmembrane region" description="Helical" evidence="2">
    <location>
        <begin position="233"/>
        <end position="257"/>
    </location>
</feature>
<protein>
    <submittedName>
        <fullName evidence="3">ABC transporter permease subunit</fullName>
    </submittedName>
</protein>
<dbReference type="EMBL" id="JAZBJQ010000019">
    <property type="protein sequence ID" value="MEE4586702.1"/>
    <property type="molecule type" value="Genomic_DNA"/>
</dbReference>
<keyword evidence="2" id="KW-0472">Membrane</keyword>
<dbReference type="PANTHER" id="PTHR37305">
    <property type="entry name" value="INTEGRAL MEMBRANE PROTEIN-RELATED"/>
    <property type="match status" value="1"/>
</dbReference>
<dbReference type="Pfam" id="PF12730">
    <property type="entry name" value="ABC2_membrane_4"/>
    <property type="match status" value="1"/>
</dbReference>
<gene>
    <name evidence="3" type="ORF">V2K49_26820</name>
</gene>
<evidence type="ECO:0000256" key="2">
    <source>
        <dbReference type="SAM" id="Phobius"/>
    </source>
</evidence>
<dbReference type="Proteomes" id="UP001354649">
    <property type="component" value="Unassembled WGS sequence"/>
</dbReference>
<dbReference type="SUPFAM" id="SSF81995">
    <property type="entry name" value="beta-sandwich domain of Sec23/24"/>
    <property type="match status" value="1"/>
</dbReference>
<dbReference type="GO" id="GO:0005886">
    <property type="term" value="C:plasma membrane"/>
    <property type="evidence" value="ECO:0007669"/>
    <property type="project" value="UniProtKB-SubCell"/>
</dbReference>
<feature type="region of interest" description="Disordered" evidence="1">
    <location>
        <begin position="1"/>
        <end position="84"/>
    </location>
</feature>
<dbReference type="AlphaFoldDB" id="A0ABD5JE78"/>
<feature type="transmembrane region" description="Helical" evidence="2">
    <location>
        <begin position="112"/>
        <end position="132"/>
    </location>
</feature>
<sequence>MTTPYQHQSQAPVPPQGPQGPPQGPPQTAPQAAPQMPPQAPHQAAPHQAAPHQAAPHHPAPQAYQQPVPSRPPSQPYAGMGPYTSPIPVRRTHLGNALASEWTKIKSVRSTIWTLGIMAALVLGIGLLVSATTNDADYRTLPTTLPGFFGTLLGQLCIVTLGVLVITSEYGTGMIRTTLTASPQRSRVLTAKALVFFALSFTTTTVSLALVAYASMGMHSGPEVTEPTSDQILGATVGAGLYVSLLGLLSLAVGAILRHSAGAITTMLGVVLLPAILPAFLMMSDSLRDLGRKMLEYSSPQSLASLFRIDEGLNSGWPQLSALAVVTAAAMIAAYALLEKRDV</sequence>
<keyword evidence="2" id="KW-1133">Transmembrane helix</keyword>
<accession>A0ABD5JE78</accession>
<comment type="caution">
    <text evidence="3">The sequence shown here is derived from an EMBL/GenBank/DDBJ whole genome shotgun (WGS) entry which is preliminary data.</text>
</comment>
<proteinExistence type="predicted"/>
<reference evidence="3 4" key="1">
    <citation type="submission" date="2023-11" db="EMBL/GenBank/DDBJ databases">
        <title>30 novel species of actinomycetes from the DSMZ collection.</title>
        <authorList>
            <person name="Nouioui I."/>
        </authorList>
    </citation>
    <scope>NUCLEOTIDE SEQUENCE [LARGE SCALE GENOMIC DNA]</scope>
    <source>
        <strain evidence="3 4">DSM 41602</strain>
    </source>
</reference>
<feature type="transmembrane region" description="Helical" evidence="2">
    <location>
        <begin position="193"/>
        <end position="213"/>
    </location>
</feature>
<feature type="transmembrane region" description="Helical" evidence="2">
    <location>
        <begin position="320"/>
        <end position="338"/>
    </location>
</feature>
<keyword evidence="2" id="KW-0812">Transmembrane</keyword>
<evidence type="ECO:0000313" key="4">
    <source>
        <dbReference type="Proteomes" id="UP001354649"/>
    </source>
</evidence>
<evidence type="ECO:0000256" key="1">
    <source>
        <dbReference type="SAM" id="MobiDB-lite"/>
    </source>
</evidence>
<organism evidence="3 4">
    <name type="scientific">Streptomyces antimycoticus</name>
    <dbReference type="NCBI Taxonomy" id="68175"/>
    <lineage>
        <taxon>Bacteria</taxon>
        <taxon>Bacillati</taxon>
        <taxon>Actinomycetota</taxon>
        <taxon>Actinomycetes</taxon>
        <taxon>Kitasatosporales</taxon>
        <taxon>Streptomycetaceae</taxon>
        <taxon>Streptomyces</taxon>
        <taxon>Streptomyces violaceusniger group</taxon>
    </lineage>
</organism>
<feature type="transmembrane region" description="Helical" evidence="2">
    <location>
        <begin position="152"/>
        <end position="172"/>
    </location>
</feature>
<feature type="compositionally biased region" description="Low complexity" evidence="1">
    <location>
        <begin position="41"/>
        <end position="68"/>
    </location>
</feature>
<evidence type="ECO:0000313" key="3">
    <source>
        <dbReference type="EMBL" id="MEE4586702.1"/>
    </source>
</evidence>
<dbReference type="PANTHER" id="PTHR37305:SF1">
    <property type="entry name" value="MEMBRANE PROTEIN"/>
    <property type="match status" value="1"/>
</dbReference>
<feature type="transmembrane region" description="Helical" evidence="2">
    <location>
        <begin position="264"/>
        <end position="283"/>
    </location>
</feature>
<feature type="compositionally biased region" description="Pro residues" evidence="1">
    <location>
        <begin position="12"/>
        <end position="28"/>
    </location>
</feature>